<feature type="signal peptide" evidence="7">
    <location>
        <begin position="1"/>
        <end position="23"/>
    </location>
</feature>
<keyword evidence="1" id="KW-0540">Nuclease</keyword>
<keyword evidence="2" id="KW-0479">Metal-binding</keyword>
<accession>A0ABQ1GM37</accession>
<name>A0ABQ1GM37_9SPHN</name>
<dbReference type="GO" id="GO:0004519">
    <property type="term" value="F:endonuclease activity"/>
    <property type="evidence" value="ECO:0007669"/>
    <property type="project" value="UniProtKB-KW"/>
</dbReference>
<sequence length="286" mass="31056">MIRPLPALIAAVALATTASPAAAYWEYGHQTVAQIAEANVRPRTRIAIRALLARSDLLATPECKAATMAEASVWADCIKPLKDTDGKSRFGYAYAWHYQNVSICRPFDLTAPCKDGNCVSAQITRDVTLLKNKRAPMKDRVEALAFLIHFVGDVHQPLHAGDKDDKGGNDAKADYGLYGPARLNLHSIWDGYLAERAISTRPTLIRRYPAAVRTALAAGSVTDWSRESWQISHDAAYGSVLSDPCAPTPARLKLDDATIAKLVPVARLEVERGGLRLAKLLDSALG</sequence>
<dbReference type="PANTHER" id="PTHR33146">
    <property type="entry name" value="ENDONUCLEASE 4"/>
    <property type="match status" value="1"/>
</dbReference>
<keyword evidence="9" id="KW-1185">Reference proteome</keyword>
<dbReference type="InterPro" id="IPR008947">
    <property type="entry name" value="PLipase_C/P1_nuclease_dom_sf"/>
</dbReference>
<evidence type="ECO:0000256" key="2">
    <source>
        <dbReference type="ARBA" id="ARBA00022723"/>
    </source>
</evidence>
<comment type="caution">
    <text evidence="8">The sequence shown here is derived from an EMBL/GenBank/DDBJ whole genome shotgun (WGS) entry which is preliminary data.</text>
</comment>
<evidence type="ECO:0000256" key="4">
    <source>
        <dbReference type="ARBA" id="ARBA00022801"/>
    </source>
</evidence>
<keyword evidence="7" id="KW-0732">Signal</keyword>
<evidence type="ECO:0000256" key="3">
    <source>
        <dbReference type="ARBA" id="ARBA00022759"/>
    </source>
</evidence>
<organism evidence="8 9">
    <name type="scientific">Sphingomonas psychrolutea</name>
    <dbReference type="NCBI Taxonomy" id="1259676"/>
    <lineage>
        <taxon>Bacteria</taxon>
        <taxon>Pseudomonadati</taxon>
        <taxon>Pseudomonadota</taxon>
        <taxon>Alphaproteobacteria</taxon>
        <taxon>Sphingomonadales</taxon>
        <taxon>Sphingomonadaceae</taxon>
        <taxon>Sphingomonas</taxon>
    </lineage>
</organism>
<evidence type="ECO:0000313" key="9">
    <source>
        <dbReference type="Proteomes" id="UP000618591"/>
    </source>
</evidence>
<keyword evidence="6" id="KW-0325">Glycoprotein</keyword>
<reference evidence="9" key="1">
    <citation type="journal article" date="2019" name="Int. J. Syst. Evol. Microbiol.">
        <title>The Global Catalogue of Microorganisms (GCM) 10K type strain sequencing project: providing services to taxonomists for standard genome sequencing and annotation.</title>
        <authorList>
            <consortium name="The Broad Institute Genomics Platform"/>
            <consortium name="The Broad Institute Genome Sequencing Center for Infectious Disease"/>
            <person name="Wu L."/>
            <person name="Ma J."/>
        </authorList>
    </citation>
    <scope>NUCLEOTIDE SEQUENCE [LARGE SCALE GENOMIC DNA]</scope>
    <source>
        <strain evidence="9">CGMCC 1.10106</strain>
    </source>
</reference>
<evidence type="ECO:0000256" key="6">
    <source>
        <dbReference type="ARBA" id="ARBA00023180"/>
    </source>
</evidence>
<proteinExistence type="predicted"/>
<keyword evidence="4" id="KW-0378">Hydrolase</keyword>
<dbReference type="RefSeq" id="WP_188446328.1">
    <property type="nucleotide sequence ID" value="NZ_BMDW01000007.1"/>
</dbReference>
<evidence type="ECO:0000313" key="8">
    <source>
        <dbReference type="EMBL" id="GGA46524.1"/>
    </source>
</evidence>
<gene>
    <name evidence="8" type="ORF">GCM10011395_15980</name>
</gene>
<feature type="chain" id="PRO_5047006518" evidence="7">
    <location>
        <begin position="24"/>
        <end position="286"/>
    </location>
</feature>
<evidence type="ECO:0000256" key="5">
    <source>
        <dbReference type="ARBA" id="ARBA00023157"/>
    </source>
</evidence>
<keyword evidence="3 8" id="KW-0255">Endonuclease</keyword>
<dbReference type="Gene3D" id="1.10.575.10">
    <property type="entry name" value="P1 Nuclease"/>
    <property type="match status" value="1"/>
</dbReference>
<dbReference type="EMBL" id="BMDW01000007">
    <property type="protein sequence ID" value="GGA46524.1"/>
    <property type="molecule type" value="Genomic_DNA"/>
</dbReference>
<dbReference type="SUPFAM" id="SSF48537">
    <property type="entry name" value="Phospholipase C/P1 nuclease"/>
    <property type="match status" value="1"/>
</dbReference>
<dbReference type="Pfam" id="PF02265">
    <property type="entry name" value="S1-P1_nuclease"/>
    <property type="match status" value="1"/>
</dbReference>
<dbReference type="CDD" id="cd11010">
    <property type="entry name" value="S1-P1_nuclease"/>
    <property type="match status" value="1"/>
</dbReference>
<dbReference type="PANTHER" id="PTHR33146:SF26">
    <property type="entry name" value="ENDONUCLEASE 4"/>
    <property type="match status" value="1"/>
</dbReference>
<keyword evidence="5" id="KW-1015">Disulfide bond</keyword>
<evidence type="ECO:0000256" key="1">
    <source>
        <dbReference type="ARBA" id="ARBA00022722"/>
    </source>
</evidence>
<protein>
    <submittedName>
        <fullName evidence="8">Endonuclease</fullName>
    </submittedName>
</protein>
<dbReference type="Proteomes" id="UP000618591">
    <property type="component" value="Unassembled WGS sequence"/>
</dbReference>
<evidence type="ECO:0000256" key="7">
    <source>
        <dbReference type="SAM" id="SignalP"/>
    </source>
</evidence>
<dbReference type="InterPro" id="IPR003154">
    <property type="entry name" value="S1/P1nuclease"/>
</dbReference>